<evidence type="ECO:0000313" key="5">
    <source>
        <dbReference type="Proteomes" id="UP000530660"/>
    </source>
</evidence>
<comment type="caution">
    <text evidence="4">The sequence shown here is derived from an EMBL/GenBank/DDBJ whole genome shotgun (WGS) entry which is preliminary data.</text>
</comment>
<name>A0A7J7IQL6_9RHOD</name>
<dbReference type="SUPFAM" id="SSF51735">
    <property type="entry name" value="NAD(P)-binding Rossmann-fold domains"/>
    <property type="match status" value="1"/>
</dbReference>
<organism evidence="4 5">
    <name type="scientific">Cyanidiococcus yangmingshanensis</name>
    <dbReference type="NCBI Taxonomy" id="2690220"/>
    <lineage>
        <taxon>Eukaryota</taxon>
        <taxon>Rhodophyta</taxon>
        <taxon>Bangiophyceae</taxon>
        <taxon>Cyanidiales</taxon>
        <taxon>Cyanidiaceae</taxon>
        <taxon>Cyanidiococcus</taxon>
    </lineage>
</organism>
<dbReference type="InterPro" id="IPR001509">
    <property type="entry name" value="Epimerase_deHydtase"/>
</dbReference>
<dbReference type="PANTHER" id="PTHR43574">
    <property type="entry name" value="EPIMERASE-RELATED"/>
    <property type="match status" value="1"/>
</dbReference>
<keyword evidence="5" id="KW-1185">Reference proteome</keyword>
<evidence type="ECO:0000259" key="3">
    <source>
        <dbReference type="Pfam" id="PF01370"/>
    </source>
</evidence>
<accession>A0A7J7IQL6</accession>
<dbReference type="Pfam" id="PF01370">
    <property type="entry name" value="Epimerase"/>
    <property type="match status" value="1"/>
</dbReference>
<dbReference type="Proteomes" id="UP000530660">
    <property type="component" value="Unassembled WGS sequence"/>
</dbReference>
<evidence type="ECO:0000256" key="1">
    <source>
        <dbReference type="ARBA" id="ARBA00007637"/>
    </source>
</evidence>
<dbReference type="EMBL" id="VWRR01000003">
    <property type="protein sequence ID" value="KAF6004641.1"/>
    <property type="molecule type" value="Genomic_DNA"/>
</dbReference>
<dbReference type="Gene3D" id="3.40.50.720">
    <property type="entry name" value="NAD(P)-binding Rossmann-like Domain"/>
    <property type="match status" value="1"/>
</dbReference>
<evidence type="ECO:0000313" key="4">
    <source>
        <dbReference type="EMBL" id="KAF6004641.1"/>
    </source>
</evidence>
<sequence length="270" mass="30374">MDEQALEALFSEHKFTHVLHLAAQAGVRHSLTHPHDYLRSNCVGFLNILECIRHQQPGPPVMVYASSSSVYGLGSQVPFHESMRVDSPASLYAATKRADELMAFTYHHLYGIHVTGLRYFTVYGPWGRPDMAYYSFAKAMQAGRPIVLYRSGSTEPARDFTFIDDAIDGTIAALDHAYECEIFNIGNHQMEPLSALVQALEEEFGIVAQKQYGGLQPGDVPVTYADVSKAHDLLGYQPKIGLREGIQRFAEWYRWYHHADRNRLDIGLGI</sequence>
<dbReference type="Gene3D" id="3.90.25.10">
    <property type="entry name" value="UDP-galactose 4-epimerase, domain 1"/>
    <property type="match status" value="1"/>
</dbReference>
<proteinExistence type="inferred from homology"/>
<dbReference type="InterPro" id="IPR036291">
    <property type="entry name" value="NAD(P)-bd_dom_sf"/>
</dbReference>
<dbReference type="OrthoDB" id="1747at2759"/>
<feature type="domain" description="NAD-dependent epimerase/dehydratase" evidence="3">
    <location>
        <begin position="2"/>
        <end position="186"/>
    </location>
</feature>
<protein>
    <recommendedName>
        <fullName evidence="3">NAD-dependent epimerase/dehydratase domain-containing protein</fullName>
    </recommendedName>
</protein>
<dbReference type="AlphaFoldDB" id="A0A7J7IQL6"/>
<gene>
    <name evidence="4" type="ORF">F1559_004886</name>
</gene>
<keyword evidence="2" id="KW-0520">NAD</keyword>
<dbReference type="PRINTS" id="PR01713">
    <property type="entry name" value="NUCEPIMERASE"/>
</dbReference>
<comment type="similarity">
    <text evidence="1">Belongs to the NAD(P)-dependent epimerase/dehydratase family.</text>
</comment>
<reference evidence="4 5" key="1">
    <citation type="journal article" date="2020" name="J. Phycol.">
        <title>Comparative genome analysis reveals Cyanidiococcus gen. nov., a new extremophilic red algal genus sister to Cyanidioschyzon (Cyanidioschyzonaceae, Rhodophyta).</title>
        <authorList>
            <person name="Liu S.-L."/>
            <person name="Chiang Y.-R."/>
            <person name="Yoon H.S."/>
            <person name="Fu H.-Y."/>
        </authorList>
    </citation>
    <scope>NUCLEOTIDE SEQUENCE [LARGE SCALE GENOMIC DNA]</scope>
    <source>
        <strain evidence="4 5">THAL066</strain>
    </source>
</reference>
<evidence type="ECO:0000256" key="2">
    <source>
        <dbReference type="ARBA" id="ARBA00023027"/>
    </source>
</evidence>